<evidence type="ECO:0000313" key="3">
    <source>
        <dbReference type="Proteomes" id="UP000324595"/>
    </source>
</evidence>
<comment type="caution">
    <text evidence="2">The sequence shown here is derived from an EMBL/GenBank/DDBJ whole genome shotgun (WGS) entry which is preliminary data.</text>
</comment>
<dbReference type="Proteomes" id="UP000324595">
    <property type="component" value="Unassembled WGS sequence"/>
</dbReference>
<dbReference type="AlphaFoldDB" id="A0A5D3YJH5"/>
<accession>A0A5D3YJH5</accession>
<dbReference type="OrthoDB" id="1523782at2"/>
<organism evidence="2 3">
    <name type="scientific">Fodinibius salinus</name>
    <dbReference type="NCBI Taxonomy" id="860790"/>
    <lineage>
        <taxon>Bacteria</taxon>
        <taxon>Pseudomonadati</taxon>
        <taxon>Balneolota</taxon>
        <taxon>Balneolia</taxon>
        <taxon>Balneolales</taxon>
        <taxon>Balneolaceae</taxon>
        <taxon>Fodinibius</taxon>
    </lineage>
</organism>
<dbReference type="GO" id="GO:0010181">
    <property type="term" value="F:FMN binding"/>
    <property type="evidence" value="ECO:0007669"/>
    <property type="project" value="InterPro"/>
</dbReference>
<protein>
    <submittedName>
        <fullName evidence="2">NADH-FMN oxidoreductase RutF, flavin reductase (DIM6/NTAB) family</fullName>
    </submittedName>
</protein>
<evidence type="ECO:0000313" key="2">
    <source>
        <dbReference type="EMBL" id="TYP93994.1"/>
    </source>
</evidence>
<proteinExistence type="predicted"/>
<sequence>MSNESSSMIDITDDPNLWNRFFMVHALLVIGSQEKDKSYNLAPKHMAMPLGFGPYFGFMGTPRKTTYRNIKREEVFTVSFPQPDQLVQTSMAASPREEDDSKPVVDAIPTVKAQEIEGKFMENSYLQLECVLHDIMGKFGEWEMIVGEIVAAYVHEDALRKEGEDADDNKLVDESPLLAYLHPDRFSTIKKSNNFPLPKDFKR</sequence>
<dbReference type="RefSeq" id="WP_148899024.1">
    <property type="nucleotide sequence ID" value="NZ_VNHY01000002.1"/>
</dbReference>
<name>A0A5D3YJH5_9BACT</name>
<gene>
    <name evidence="2" type="ORF">LX73_1712</name>
</gene>
<dbReference type="InterPro" id="IPR012349">
    <property type="entry name" value="Split_barrel_FMN-bd"/>
</dbReference>
<evidence type="ECO:0000259" key="1">
    <source>
        <dbReference type="Pfam" id="PF01613"/>
    </source>
</evidence>
<dbReference type="GO" id="GO:0016646">
    <property type="term" value="F:oxidoreductase activity, acting on the CH-NH group of donors, NAD or NADP as acceptor"/>
    <property type="evidence" value="ECO:0007669"/>
    <property type="project" value="UniProtKB-ARBA"/>
</dbReference>
<keyword evidence="3" id="KW-1185">Reference proteome</keyword>
<reference evidence="2 3" key="1">
    <citation type="submission" date="2019-07" db="EMBL/GenBank/DDBJ databases">
        <title>Genomic Encyclopedia of Archaeal and Bacterial Type Strains, Phase II (KMG-II): from individual species to whole genera.</title>
        <authorList>
            <person name="Goeker M."/>
        </authorList>
    </citation>
    <scope>NUCLEOTIDE SEQUENCE [LARGE SCALE GENOMIC DNA]</scope>
    <source>
        <strain evidence="2 3">DSM 21935</strain>
    </source>
</reference>
<dbReference type="Gene3D" id="2.30.110.10">
    <property type="entry name" value="Electron Transport, Fmn-binding Protein, Chain A"/>
    <property type="match status" value="1"/>
</dbReference>
<dbReference type="SUPFAM" id="SSF50475">
    <property type="entry name" value="FMN-binding split barrel"/>
    <property type="match status" value="1"/>
</dbReference>
<feature type="domain" description="Flavin reductase like" evidence="1">
    <location>
        <begin position="25"/>
        <end position="161"/>
    </location>
</feature>
<dbReference type="InterPro" id="IPR002563">
    <property type="entry name" value="Flavin_Rdtase-like_dom"/>
</dbReference>
<dbReference type="Pfam" id="PF01613">
    <property type="entry name" value="Flavin_Reduct"/>
    <property type="match status" value="1"/>
</dbReference>
<dbReference type="EMBL" id="VNHY01000002">
    <property type="protein sequence ID" value="TYP93994.1"/>
    <property type="molecule type" value="Genomic_DNA"/>
</dbReference>